<proteinExistence type="predicted"/>
<dbReference type="Pfam" id="PF01575">
    <property type="entry name" value="MaoC_dehydratas"/>
    <property type="match status" value="1"/>
</dbReference>
<evidence type="ECO:0000313" key="3">
    <source>
        <dbReference type="Proteomes" id="UP000266327"/>
    </source>
</evidence>
<dbReference type="InterPro" id="IPR002539">
    <property type="entry name" value="MaoC-like_dom"/>
</dbReference>
<accession>A0A3A3GLV5</accession>
<evidence type="ECO:0000313" key="2">
    <source>
        <dbReference type="EMBL" id="RJG03266.1"/>
    </source>
</evidence>
<dbReference type="PANTHER" id="PTHR43664">
    <property type="entry name" value="MONOAMINE OXIDASE-RELATED"/>
    <property type="match status" value="1"/>
</dbReference>
<feature type="domain" description="MaoC-like" evidence="1">
    <location>
        <begin position="12"/>
        <end position="120"/>
    </location>
</feature>
<dbReference type="Proteomes" id="UP000266327">
    <property type="component" value="Unassembled WGS sequence"/>
</dbReference>
<organism evidence="2 3">
    <name type="scientific">Noviherbaspirillum sedimenti</name>
    <dbReference type="NCBI Taxonomy" id="2320865"/>
    <lineage>
        <taxon>Bacteria</taxon>
        <taxon>Pseudomonadati</taxon>
        <taxon>Pseudomonadota</taxon>
        <taxon>Betaproteobacteria</taxon>
        <taxon>Burkholderiales</taxon>
        <taxon>Oxalobacteraceae</taxon>
        <taxon>Noviherbaspirillum</taxon>
    </lineage>
</organism>
<keyword evidence="3" id="KW-1185">Reference proteome</keyword>
<dbReference type="Gene3D" id="3.10.129.10">
    <property type="entry name" value="Hotdog Thioesterase"/>
    <property type="match status" value="1"/>
</dbReference>
<protein>
    <submittedName>
        <fullName evidence="2">MaoC family dehydratase</fullName>
    </submittedName>
</protein>
<dbReference type="SUPFAM" id="SSF54637">
    <property type="entry name" value="Thioesterase/thiol ester dehydrase-isomerase"/>
    <property type="match status" value="1"/>
</dbReference>
<dbReference type="CDD" id="cd03451">
    <property type="entry name" value="FkbR2"/>
    <property type="match status" value="1"/>
</dbReference>
<evidence type="ECO:0000259" key="1">
    <source>
        <dbReference type="Pfam" id="PF01575"/>
    </source>
</evidence>
<dbReference type="InterPro" id="IPR052342">
    <property type="entry name" value="MCH/BMMD"/>
</dbReference>
<name>A0A3A3GLV5_9BURK</name>
<dbReference type="RefSeq" id="WP_119786761.1">
    <property type="nucleotide sequence ID" value="NZ_QYUQ01000002.1"/>
</dbReference>
<dbReference type="AlphaFoldDB" id="A0A3A3GLV5"/>
<gene>
    <name evidence="2" type="ORF">D3878_18110</name>
</gene>
<dbReference type="PANTHER" id="PTHR43664:SF1">
    <property type="entry name" value="BETA-METHYLMALYL-COA DEHYDRATASE"/>
    <property type="match status" value="1"/>
</dbReference>
<sequence length="168" mass="18621">MAGLYYDEFKFGQIFQHSVRRTITEADNVWFSTTTCNPAAIHIDEDYCRNHTEFGQRIVNSAFTLGLMVGLSVGDTTLGTTVGNLGFEECRFPRPVFHGDTIRSETEVIDKRESKSRPNQGIVTFMHRAFNQKGELVAQCKRPALMMRKPEASGSGGPGSVLSACLPI</sequence>
<reference evidence="3" key="1">
    <citation type="submission" date="2018-09" db="EMBL/GenBank/DDBJ databases">
        <authorList>
            <person name="Zhu H."/>
        </authorList>
    </citation>
    <scope>NUCLEOTIDE SEQUENCE [LARGE SCALE GENOMIC DNA]</scope>
    <source>
        <strain evidence="3">K1S02-23</strain>
    </source>
</reference>
<comment type="caution">
    <text evidence="2">The sequence shown here is derived from an EMBL/GenBank/DDBJ whole genome shotgun (WGS) entry which is preliminary data.</text>
</comment>
<dbReference type="EMBL" id="QYUQ01000002">
    <property type="protein sequence ID" value="RJG03266.1"/>
    <property type="molecule type" value="Genomic_DNA"/>
</dbReference>
<dbReference type="OrthoDB" id="6703795at2"/>
<dbReference type="InterPro" id="IPR029069">
    <property type="entry name" value="HotDog_dom_sf"/>
</dbReference>